<dbReference type="EMBL" id="FOAP01000002">
    <property type="protein sequence ID" value="SEK76270.1"/>
    <property type="molecule type" value="Genomic_DNA"/>
</dbReference>
<evidence type="ECO:0000313" key="1">
    <source>
        <dbReference type="EMBL" id="SEK76270.1"/>
    </source>
</evidence>
<sequence length="133" mass="14802">MEPEAKPARGRHPLLRRLPLLALVGVGLWLWRATETPEHSLVWRLDGAGWSAVRGLEFQVTGPDGQTLKREEHFFPAAPPSEVTLKVDLPEGSYRALIFVKEPGQPARPPLVEGLTIGEEPYILKTLRLPASR</sequence>
<dbReference type="RefSeq" id="WP_075005420.1">
    <property type="nucleotide sequence ID" value="NZ_FOAP01000002.1"/>
</dbReference>
<proteinExistence type="predicted"/>
<dbReference type="AlphaFoldDB" id="A0A1H7JQM5"/>
<dbReference type="OrthoDB" id="5519047at2"/>
<accession>A0A1H7JQM5</accession>
<protein>
    <submittedName>
        <fullName evidence="1">Uncharacterized protein</fullName>
    </submittedName>
</protein>
<reference evidence="2" key="1">
    <citation type="submission" date="2016-10" db="EMBL/GenBank/DDBJ databases">
        <authorList>
            <person name="Varghese N."/>
            <person name="Submissions S."/>
        </authorList>
    </citation>
    <scope>NUCLEOTIDE SEQUENCE [LARGE SCALE GENOMIC DNA]</scope>
    <source>
        <strain evidence="2">DSM 17044</strain>
    </source>
</reference>
<keyword evidence="2" id="KW-1185">Reference proteome</keyword>
<gene>
    <name evidence="1" type="ORF">SAMN05444354_102278</name>
</gene>
<evidence type="ECO:0000313" key="2">
    <source>
        <dbReference type="Proteomes" id="UP000182719"/>
    </source>
</evidence>
<dbReference type="Proteomes" id="UP000182719">
    <property type="component" value="Unassembled WGS sequence"/>
</dbReference>
<name>A0A1H7JQM5_STIAU</name>
<organism evidence="1 2">
    <name type="scientific">Stigmatella aurantiaca</name>
    <dbReference type="NCBI Taxonomy" id="41"/>
    <lineage>
        <taxon>Bacteria</taxon>
        <taxon>Pseudomonadati</taxon>
        <taxon>Myxococcota</taxon>
        <taxon>Myxococcia</taxon>
        <taxon>Myxococcales</taxon>
        <taxon>Cystobacterineae</taxon>
        <taxon>Archangiaceae</taxon>
        <taxon>Stigmatella</taxon>
    </lineage>
</organism>